<gene>
    <name evidence="1" type="ORF">TTHERM_00757670</name>
</gene>
<reference evidence="2" key="1">
    <citation type="journal article" date="2006" name="PLoS Biol.">
        <title>Macronuclear genome sequence of the ciliate Tetrahymena thermophila, a model eukaryote.</title>
        <authorList>
            <person name="Eisen J.A."/>
            <person name="Coyne R.S."/>
            <person name="Wu M."/>
            <person name="Wu D."/>
            <person name="Thiagarajan M."/>
            <person name="Wortman J.R."/>
            <person name="Badger J.H."/>
            <person name="Ren Q."/>
            <person name="Amedeo P."/>
            <person name="Jones K.M."/>
            <person name="Tallon L.J."/>
            <person name="Delcher A.L."/>
            <person name="Salzberg S.L."/>
            <person name="Silva J.C."/>
            <person name="Haas B.J."/>
            <person name="Majoros W.H."/>
            <person name="Farzad M."/>
            <person name="Carlton J.M."/>
            <person name="Smith R.K. Jr."/>
            <person name="Garg J."/>
            <person name="Pearlman R.E."/>
            <person name="Karrer K.M."/>
            <person name="Sun L."/>
            <person name="Manning G."/>
            <person name="Elde N.C."/>
            <person name="Turkewitz A.P."/>
            <person name="Asai D.J."/>
            <person name="Wilkes D.E."/>
            <person name="Wang Y."/>
            <person name="Cai H."/>
            <person name="Collins K."/>
            <person name="Stewart B.A."/>
            <person name="Lee S.R."/>
            <person name="Wilamowska K."/>
            <person name="Weinberg Z."/>
            <person name="Ruzzo W.L."/>
            <person name="Wloga D."/>
            <person name="Gaertig J."/>
            <person name="Frankel J."/>
            <person name="Tsao C.-C."/>
            <person name="Gorovsky M.A."/>
            <person name="Keeling P.J."/>
            <person name="Waller R.F."/>
            <person name="Patron N.J."/>
            <person name="Cherry J.M."/>
            <person name="Stover N.A."/>
            <person name="Krieger C.J."/>
            <person name="del Toro C."/>
            <person name="Ryder H.F."/>
            <person name="Williamson S.C."/>
            <person name="Barbeau R.A."/>
            <person name="Hamilton E.P."/>
            <person name="Orias E."/>
        </authorList>
    </citation>
    <scope>NUCLEOTIDE SEQUENCE [LARGE SCALE GENOMIC DNA]</scope>
    <source>
        <strain evidence="2">SB210</strain>
    </source>
</reference>
<dbReference type="RefSeq" id="XP_001016949.2">
    <property type="nucleotide sequence ID" value="XM_001016949.2"/>
</dbReference>
<evidence type="ECO:0000313" key="2">
    <source>
        <dbReference type="Proteomes" id="UP000009168"/>
    </source>
</evidence>
<dbReference type="Proteomes" id="UP000009168">
    <property type="component" value="Unassembled WGS sequence"/>
</dbReference>
<dbReference type="GeneID" id="7827436"/>
<dbReference type="EMBL" id="GG662685">
    <property type="protein sequence ID" value="EAR96704.2"/>
    <property type="molecule type" value="Genomic_DNA"/>
</dbReference>
<protein>
    <submittedName>
        <fullName evidence="1">MAC/perforin domain protein, putative</fullName>
    </submittedName>
</protein>
<dbReference type="AlphaFoldDB" id="Q23JN9"/>
<dbReference type="HOGENOM" id="CLU_941608_0_0_1"/>
<accession>Q23JN9</accession>
<dbReference type="InParanoid" id="Q23JN9"/>
<dbReference type="KEGG" id="tet:TTHERM_00757670"/>
<name>Q23JN9_TETTS</name>
<sequence length="159" mass="18749">MKATGICPVRTDRIYAEINCLSGLVYSPYDLFKEVGYERNQEGNNRSVCITYLLMQKEVLKNLLMYFVDRGYSIAQYYEDNKYFDFNLPPPNKTMFKLVCTDFMPSIYKSPQGYIFQCSCPVFEKSSIVQIYNLIRIIQIKINLFLIIKNIKFLYSQLQ</sequence>
<evidence type="ECO:0000313" key="1">
    <source>
        <dbReference type="EMBL" id="EAR96704.2"/>
    </source>
</evidence>
<proteinExistence type="predicted"/>
<keyword evidence="2" id="KW-1185">Reference proteome</keyword>
<organism evidence="1 2">
    <name type="scientific">Tetrahymena thermophila (strain SB210)</name>
    <dbReference type="NCBI Taxonomy" id="312017"/>
    <lineage>
        <taxon>Eukaryota</taxon>
        <taxon>Sar</taxon>
        <taxon>Alveolata</taxon>
        <taxon>Ciliophora</taxon>
        <taxon>Intramacronucleata</taxon>
        <taxon>Oligohymenophorea</taxon>
        <taxon>Hymenostomatida</taxon>
        <taxon>Tetrahymenina</taxon>
        <taxon>Tetrahymenidae</taxon>
        <taxon>Tetrahymena</taxon>
    </lineage>
</organism>